<feature type="transmembrane region" description="Helical" evidence="6">
    <location>
        <begin position="67"/>
        <end position="88"/>
    </location>
</feature>
<evidence type="ECO:0000256" key="1">
    <source>
        <dbReference type="ARBA" id="ARBA00004477"/>
    </source>
</evidence>
<dbReference type="GO" id="GO:0005789">
    <property type="term" value="C:endoplasmic reticulum membrane"/>
    <property type="evidence" value="ECO:0007669"/>
    <property type="project" value="UniProtKB-SubCell"/>
</dbReference>
<evidence type="ECO:0000256" key="6">
    <source>
        <dbReference type="RuleBase" id="RU363132"/>
    </source>
</evidence>
<keyword evidence="5 6" id="KW-0472">Membrane</keyword>
<dbReference type="AlphaFoldDB" id="A0AAD2AFL5"/>
<feature type="domain" description="Reticulon" evidence="7">
    <location>
        <begin position="34"/>
        <end position="222"/>
    </location>
</feature>
<dbReference type="Pfam" id="PF02453">
    <property type="entry name" value="Reticulon"/>
    <property type="match status" value="1"/>
</dbReference>
<protein>
    <recommendedName>
        <fullName evidence="6">Reticulon-like protein</fullName>
    </recommendedName>
</protein>
<keyword evidence="4 6" id="KW-1133">Transmembrane helix</keyword>
<dbReference type="Proteomes" id="UP000834106">
    <property type="component" value="Chromosome 23"/>
</dbReference>
<evidence type="ECO:0000256" key="5">
    <source>
        <dbReference type="ARBA" id="ARBA00023136"/>
    </source>
</evidence>
<sequence>MDGSSSYSDRGSTPRTRLLGRQRPIHAVLGGGKVADVLLWRDTRVSAAILFGSAAIWFLFEVVEYNFVTLFCHIFITTMLVIFIWSAGAEYFKWKPPSTSIPKTILQESAIRDVASTFHKKFNYFLSQLLYVASGNDPKLFFLTIISLWIISVIGSSVTTLNLLFFGLLCLEILPFLYEKYEDEVDDLASKINRRMKGRYQKFEVEVLGKIPRGPVKEKKNK</sequence>
<keyword evidence="9" id="KW-1185">Reference proteome</keyword>
<comment type="subcellular location">
    <subcellularLocation>
        <location evidence="1 6">Endoplasmic reticulum membrane</location>
        <topology evidence="1 6">Multi-pass membrane protein</topology>
    </subcellularLocation>
</comment>
<evidence type="ECO:0000256" key="4">
    <source>
        <dbReference type="ARBA" id="ARBA00022989"/>
    </source>
</evidence>
<gene>
    <name evidence="8" type="ORF">FPE_LOCUS34646</name>
</gene>
<feature type="transmembrane region" description="Helical" evidence="6">
    <location>
        <begin position="140"/>
        <end position="171"/>
    </location>
</feature>
<evidence type="ECO:0000313" key="8">
    <source>
        <dbReference type="EMBL" id="CAI9787216.1"/>
    </source>
</evidence>
<evidence type="ECO:0000313" key="9">
    <source>
        <dbReference type="Proteomes" id="UP000834106"/>
    </source>
</evidence>
<organism evidence="8 9">
    <name type="scientific">Fraxinus pennsylvanica</name>
    <dbReference type="NCBI Taxonomy" id="56036"/>
    <lineage>
        <taxon>Eukaryota</taxon>
        <taxon>Viridiplantae</taxon>
        <taxon>Streptophyta</taxon>
        <taxon>Embryophyta</taxon>
        <taxon>Tracheophyta</taxon>
        <taxon>Spermatophyta</taxon>
        <taxon>Magnoliopsida</taxon>
        <taxon>eudicotyledons</taxon>
        <taxon>Gunneridae</taxon>
        <taxon>Pentapetalae</taxon>
        <taxon>asterids</taxon>
        <taxon>lamiids</taxon>
        <taxon>Lamiales</taxon>
        <taxon>Oleaceae</taxon>
        <taxon>Oleeae</taxon>
        <taxon>Fraxinus</taxon>
    </lineage>
</organism>
<dbReference type="PROSITE" id="PS50845">
    <property type="entry name" value="RETICULON"/>
    <property type="match status" value="1"/>
</dbReference>
<dbReference type="InterPro" id="IPR045064">
    <property type="entry name" value="Reticulon-like"/>
</dbReference>
<dbReference type="PANTHER" id="PTHR10994">
    <property type="entry name" value="RETICULON"/>
    <property type="match status" value="1"/>
</dbReference>
<dbReference type="GO" id="GO:0009617">
    <property type="term" value="P:response to bacterium"/>
    <property type="evidence" value="ECO:0007669"/>
    <property type="project" value="InterPro"/>
</dbReference>
<evidence type="ECO:0000256" key="3">
    <source>
        <dbReference type="ARBA" id="ARBA00022824"/>
    </source>
</evidence>
<dbReference type="EMBL" id="OU503058">
    <property type="protein sequence ID" value="CAI9787216.1"/>
    <property type="molecule type" value="Genomic_DNA"/>
</dbReference>
<name>A0AAD2AFL5_9LAMI</name>
<dbReference type="PANTHER" id="PTHR10994:SF85">
    <property type="entry name" value="RETICULON-LIKE PROTEIN B9"/>
    <property type="match status" value="1"/>
</dbReference>
<dbReference type="InterPro" id="IPR003388">
    <property type="entry name" value="Reticulon"/>
</dbReference>
<proteinExistence type="predicted"/>
<evidence type="ECO:0000256" key="2">
    <source>
        <dbReference type="ARBA" id="ARBA00022692"/>
    </source>
</evidence>
<keyword evidence="3 6" id="KW-0256">Endoplasmic reticulum</keyword>
<accession>A0AAD2AFL5</accession>
<feature type="transmembrane region" description="Helical" evidence="6">
    <location>
        <begin position="43"/>
        <end position="60"/>
    </location>
</feature>
<evidence type="ECO:0000259" key="7">
    <source>
        <dbReference type="PROSITE" id="PS50845"/>
    </source>
</evidence>
<keyword evidence="2 6" id="KW-0812">Transmembrane</keyword>
<reference evidence="8" key="1">
    <citation type="submission" date="2023-05" db="EMBL/GenBank/DDBJ databases">
        <authorList>
            <person name="Huff M."/>
        </authorList>
    </citation>
    <scope>NUCLEOTIDE SEQUENCE</scope>
</reference>